<organism evidence="1 2">
    <name type="scientific">Phlebia brevispora</name>
    <dbReference type="NCBI Taxonomy" id="194682"/>
    <lineage>
        <taxon>Eukaryota</taxon>
        <taxon>Fungi</taxon>
        <taxon>Dikarya</taxon>
        <taxon>Basidiomycota</taxon>
        <taxon>Agaricomycotina</taxon>
        <taxon>Agaricomycetes</taxon>
        <taxon>Polyporales</taxon>
        <taxon>Meruliaceae</taxon>
        <taxon>Phlebia</taxon>
    </lineage>
</organism>
<dbReference type="Proteomes" id="UP001148662">
    <property type="component" value="Unassembled WGS sequence"/>
</dbReference>
<dbReference type="EMBL" id="JANHOG010002618">
    <property type="protein sequence ID" value="KAJ3521588.1"/>
    <property type="molecule type" value="Genomic_DNA"/>
</dbReference>
<proteinExistence type="predicted"/>
<reference evidence="1" key="1">
    <citation type="submission" date="2022-07" db="EMBL/GenBank/DDBJ databases">
        <title>Genome Sequence of Phlebia brevispora.</title>
        <authorList>
            <person name="Buettner E."/>
        </authorList>
    </citation>
    <scope>NUCLEOTIDE SEQUENCE</scope>
    <source>
        <strain evidence="1">MPL23</strain>
    </source>
</reference>
<evidence type="ECO:0000313" key="1">
    <source>
        <dbReference type="EMBL" id="KAJ3521588.1"/>
    </source>
</evidence>
<accession>A0ACC1RMD9</accession>
<gene>
    <name evidence="1" type="ORF">NM688_g8999</name>
</gene>
<sequence length="135" mass="15013">MAKFSENYPLLDGAVPAKSRWRGYYELMRLHKPIMGNTLMFWPCAWGLTMAAYANGLPHRDLAVQTAMFAVGSTLMHSAACVLNDICDIDFDRKVERCKSRPLPSGVVTLKEAWILLAILVIPSVAMLLLTNKTA</sequence>
<name>A0ACC1RMD9_9APHY</name>
<keyword evidence="2" id="KW-1185">Reference proteome</keyword>
<evidence type="ECO:0000313" key="2">
    <source>
        <dbReference type="Proteomes" id="UP001148662"/>
    </source>
</evidence>
<protein>
    <submittedName>
        <fullName evidence="1">Uncharacterized protein</fullName>
    </submittedName>
</protein>
<comment type="caution">
    <text evidence="1">The sequence shown here is derived from an EMBL/GenBank/DDBJ whole genome shotgun (WGS) entry which is preliminary data.</text>
</comment>